<dbReference type="Proteomes" id="UP000184389">
    <property type="component" value="Unassembled WGS sequence"/>
</dbReference>
<evidence type="ECO:0000313" key="3">
    <source>
        <dbReference type="Proteomes" id="UP000184389"/>
    </source>
</evidence>
<dbReference type="EMBL" id="FQXR01000003">
    <property type="protein sequence ID" value="SHH54737.1"/>
    <property type="molecule type" value="Genomic_DNA"/>
</dbReference>
<name>A0A1M5TVC6_9FIRM</name>
<keyword evidence="1" id="KW-0472">Membrane</keyword>
<evidence type="ECO:0000256" key="1">
    <source>
        <dbReference type="SAM" id="Phobius"/>
    </source>
</evidence>
<keyword evidence="3" id="KW-1185">Reference proteome</keyword>
<dbReference type="AlphaFoldDB" id="A0A1M5TVC6"/>
<reference evidence="2 3" key="1">
    <citation type="submission" date="2016-11" db="EMBL/GenBank/DDBJ databases">
        <authorList>
            <person name="Jaros S."/>
            <person name="Januszkiewicz K."/>
            <person name="Wedrychowicz H."/>
        </authorList>
    </citation>
    <scope>NUCLEOTIDE SEQUENCE [LARGE SCALE GENOMIC DNA]</scope>
    <source>
        <strain evidence="2 3">DSM 13106</strain>
    </source>
</reference>
<gene>
    <name evidence="2" type="ORF">SAMN02745180_00442</name>
</gene>
<keyword evidence="1" id="KW-0812">Transmembrane</keyword>
<evidence type="ECO:0000313" key="2">
    <source>
        <dbReference type="EMBL" id="SHH54737.1"/>
    </source>
</evidence>
<organism evidence="2 3">
    <name type="scientific">Sporanaerobacter acetigenes DSM 13106</name>
    <dbReference type="NCBI Taxonomy" id="1123281"/>
    <lineage>
        <taxon>Bacteria</taxon>
        <taxon>Bacillati</taxon>
        <taxon>Bacillota</taxon>
        <taxon>Tissierellia</taxon>
        <taxon>Tissierellales</taxon>
        <taxon>Sporanaerobacteraceae</taxon>
        <taxon>Sporanaerobacter</taxon>
    </lineage>
</organism>
<proteinExistence type="predicted"/>
<keyword evidence="1" id="KW-1133">Transmembrane helix</keyword>
<dbReference type="STRING" id="1123281.SAMN02745180_00442"/>
<feature type="transmembrane region" description="Helical" evidence="1">
    <location>
        <begin position="6"/>
        <end position="32"/>
    </location>
</feature>
<sequence length="343" mass="39663">MTQNDGSIIILAVLIWCFVLIVANFFMYSVYLDSRIVSTSLKSTQSSYRAEDKIYICFNEDKYYREELIPMLKYYIKYGHEGNIGDKGKIFLKDISFSSGDTNYVKVTNIHRENGILKGEIVSTGIYDSIEKTATGMFNIINFKYINNGSIISKNNVEDEEFFKDIFDDFKLYDFENKIQCIESSNFDKVNICILGEGKIRIDYYRYEKDIPVHQDFLDKNEVFIIVNKPDGDKCQISIINENKFDNGDLNGIIYVKGDLNIFDAIAFNGIILIDDGELEVFSEDKPEINGLVILNNYRGNEKSIESQTRLEYKVDVIEKYGIYLSKFVEPEIYAIKENSTMQ</sequence>
<accession>A0A1M5TVC6</accession>
<dbReference type="RefSeq" id="WP_072742997.1">
    <property type="nucleotide sequence ID" value="NZ_FQXR01000003.1"/>
</dbReference>
<dbReference type="OrthoDB" id="1706969at2"/>
<protein>
    <submittedName>
        <fullName evidence="2">Uncharacterized protein</fullName>
    </submittedName>
</protein>